<proteinExistence type="predicted"/>
<dbReference type="Proteomes" id="UP000828236">
    <property type="component" value="Unassembled WGS sequence"/>
</dbReference>
<dbReference type="Pfam" id="PF12999">
    <property type="entry name" value="PRKCSH-like"/>
    <property type="match status" value="1"/>
</dbReference>
<dbReference type="GO" id="GO:0017177">
    <property type="term" value="C:glucosidase II complex"/>
    <property type="evidence" value="ECO:0007669"/>
    <property type="project" value="TreeGrafter"/>
</dbReference>
<dbReference type="AlphaFoldDB" id="A0A922L4I1"/>
<dbReference type="InterPro" id="IPR028146">
    <property type="entry name" value="PRKCSH_N"/>
</dbReference>
<reference evidence="3" key="3">
    <citation type="journal article" date="2021" name="World Allergy Organ. J.">
        <title>Chromosome-level assembly of Dermatophagoides farinae genome and transcriptome reveals two novel allergens Der f 37 and Der f 39.</title>
        <authorList>
            <person name="Chen J."/>
            <person name="Cai Z."/>
            <person name="Fan D."/>
            <person name="Hu J."/>
            <person name="Hou Y."/>
            <person name="He Y."/>
            <person name="Zhang Z."/>
            <person name="Zhao Z."/>
            <person name="Gao P."/>
            <person name="Hu W."/>
            <person name="Sun J."/>
            <person name="Li J."/>
            <person name="Ji K."/>
        </authorList>
    </citation>
    <scope>NUCLEOTIDE SEQUENCE</scope>
    <source>
        <strain evidence="3">JKM2019</strain>
    </source>
</reference>
<sequence length="243" mass="27949">MIQLRKCWRKLFFIILSISLIFIIYQLYYYRLLVNVTNNISTSKSSSSSSRRIVGPSASLFIGQQHNNDPIMIDDLQIRSPDHDGNGIVNIPNVIIGIDNNAHHNMDQYRRAFQYQNGYFHCINTNDQIILIDRKYFNDDYCDCPDGSDEPSTSACSALLSSSTKSNEPLMFHCHSSSSSSPCRIVSIPYYRVNDGICDCCDGSDETKHLDISVNQFQRQIRSYTNITNQLMWSKCHHRQRNL</sequence>
<dbReference type="OrthoDB" id="28322at2759"/>
<dbReference type="InterPro" id="IPR039794">
    <property type="entry name" value="Gtb1-like"/>
</dbReference>
<keyword evidence="1" id="KW-0812">Transmembrane</keyword>
<reference evidence="4" key="4">
    <citation type="journal article" date="2022" name="Res Sq">
        <title>Comparative Genomics Reveals Insights into the Divergent Evolution of Astigmatic Mites and Household Pest Adaptations.</title>
        <authorList>
            <person name="Xiong Q."/>
            <person name="Wan A.T.-Y."/>
            <person name="Liu X.-Y."/>
            <person name="Fung C.S.-H."/>
            <person name="Xiao X."/>
            <person name="Malainual N."/>
            <person name="Hou J."/>
            <person name="Wang L."/>
            <person name="Wang M."/>
            <person name="Yang K."/>
            <person name="Cui Y."/>
            <person name="Leung E."/>
            <person name="Nong W."/>
            <person name="Shin S.-K."/>
            <person name="Au S."/>
            <person name="Jeong K.Y."/>
            <person name="Chew F.T."/>
            <person name="Hui J."/>
            <person name="Leung T.F."/>
            <person name="Tungtrongchitr A."/>
            <person name="Zhong N."/>
            <person name="Liu Z."/>
            <person name="Tsui S."/>
        </authorList>
    </citation>
    <scope>NUCLEOTIDE SEQUENCE</scope>
    <source>
        <strain evidence="4">Derf</strain>
        <tissue evidence="4">Whole organism</tissue>
    </source>
</reference>
<dbReference type="GO" id="GO:0006491">
    <property type="term" value="P:N-glycan processing"/>
    <property type="evidence" value="ECO:0007669"/>
    <property type="project" value="TreeGrafter"/>
</dbReference>
<dbReference type="PANTHER" id="PTHR12630">
    <property type="entry name" value="N-LINKED OLIGOSACCHARIDE PROCESSING"/>
    <property type="match status" value="1"/>
</dbReference>
<feature type="transmembrane region" description="Helical" evidence="1">
    <location>
        <begin position="12"/>
        <end position="30"/>
    </location>
</feature>
<keyword evidence="5" id="KW-1185">Reference proteome</keyword>
<dbReference type="Proteomes" id="UP000790347">
    <property type="component" value="Unassembled WGS sequence"/>
</dbReference>
<dbReference type="EMBL" id="SDOV01000001">
    <property type="protein sequence ID" value="KAH7644482.1"/>
    <property type="molecule type" value="Genomic_DNA"/>
</dbReference>
<keyword evidence="3" id="KW-0418">Kinase</keyword>
<keyword evidence="1" id="KW-0472">Membrane</keyword>
<protein>
    <submittedName>
        <fullName evidence="3">Protein kinase c substrate protein</fullName>
    </submittedName>
</protein>
<comment type="caution">
    <text evidence="4">The sequence shown here is derived from an EMBL/GenBank/DDBJ whole genome shotgun (WGS) entry which is preliminary data.</text>
</comment>
<evidence type="ECO:0000313" key="4">
    <source>
        <dbReference type="EMBL" id="KAH9511480.1"/>
    </source>
</evidence>
<reference evidence="4" key="1">
    <citation type="submission" date="2013-05" db="EMBL/GenBank/DDBJ databases">
        <authorList>
            <person name="Yim A.K.Y."/>
            <person name="Chan T.F."/>
            <person name="Ji K.M."/>
            <person name="Liu X.Y."/>
            <person name="Zhou J.W."/>
            <person name="Li R.Q."/>
            <person name="Yang K.Y."/>
            <person name="Li J."/>
            <person name="Li M."/>
            <person name="Law P.T.W."/>
            <person name="Wu Y.L."/>
            <person name="Cai Z.L."/>
            <person name="Qin H."/>
            <person name="Bao Y."/>
            <person name="Leung R.K.K."/>
            <person name="Ng P.K.S."/>
            <person name="Zou J."/>
            <person name="Zhong X.J."/>
            <person name="Ran P.X."/>
            <person name="Zhong N.S."/>
            <person name="Liu Z.G."/>
            <person name="Tsui S.K.W."/>
        </authorList>
    </citation>
    <scope>NUCLEOTIDE SEQUENCE</scope>
    <source>
        <strain evidence="4">Derf</strain>
        <tissue evidence="4">Whole organism</tissue>
    </source>
</reference>
<dbReference type="GO" id="GO:0016301">
    <property type="term" value="F:kinase activity"/>
    <property type="evidence" value="ECO:0007669"/>
    <property type="project" value="UniProtKB-KW"/>
</dbReference>
<evidence type="ECO:0000313" key="5">
    <source>
        <dbReference type="Proteomes" id="UP000790347"/>
    </source>
</evidence>
<reference evidence="3" key="2">
    <citation type="submission" date="2020-06" db="EMBL/GenBank/DDBJ databases">
        <authorList>
            <person name="Ji K."/>
            <person name="Li J."/>
        </authorList>
    </citation>
    <scope>NUCLEOTIDE SEQUENCE</scope>
    <source>
        <strain evidence="3">JKM2019</strain>
        <tissue evidence="3">Whole body</tissue>
    </source>
</reference>
<dbReference type="EMBL" id="ASGP02000004">
    <property type="protein sequence ID" value="KAH9511480.1"/>
    <property type="molecule type" value="Genomic_DNA"/>
</dbReference>
<evidence type="ECO:0000259" key="2">
    <source>
        <dbReference type="Pfam" id="PF12999"/>
    </source>
</evidence>
<accession>A0A922L4I1</accession>
<organism evidence="4 5">
    <name type="scientific">Dermatophagoides farinae</name>
    <name type="common">American house dust mite</name>
    <dbReference type="NCBI Taxonomy" id="6954"/>
    <lineage>
        <taxon>Eukaryota</taxon>
        <taxon>Metazoa</taxon>
        <taxon>Ecdysozoa</taxon>
        <taxon>Arthropoda</taxon>
        <taxon>Chelicerata</taxon>
        <taxon>Arachnida</taxon>
        <taxon>Acari</taxon>
        <taxon>Acariformes</taxon>
        <taxon>Sarcoptiformes</taxon>
        <taxon>Astigmata</taxon>
        <taxon>Psoroptidia</taxon>
        <taxon>Analgoidea</taxon>
        <taxon>Pyroglyphidae</taxon>
        <taxon>Dermatophagoidinae</taxon>
        <taxon>Dermatophagoides</taxon>
    </lineage>
</organism>
<feature type="domain" description="Glucosidase II beta subunit N-terminal" evidence="2">
    <location>
        <begin position="104"/>
        <end position="234"/>
    </location>
</feature>
<gene>
    <name evidence="4" type="ORF">DERF_009939</name>
    <name evidence="3" type="ORF">HUG17_0020</name>
</gene>
<keyword evidence="3" id="KW-0808">Transferase</keyword>
<evidence type="ECO:0000313" key="3">
    <source>
        <dbReference type="EMBL" id="KAH7644482.1"/>
    </source>
</evidence>
<dbReference type="PANTHER" id="PTHR12630:SF1">
    <property type="entry name" value="GLUCOSIDASE 2 SUBUNIT BETA"/>
    <property type="match status" value="1"/>
</dbReference>
<name>A0A922L4I1_DERFA</name>
<keyword evidence="1" id="KW-1133">Transmembrane helix</keyword>
<evidence type="ECO:0000256" key="1">
    <source>
        <dbReference type="SAM" id="Phobius"/>
    </source>
</evidence>